<reference evidence="1" key="1">
    <citation type="submission" date="2024-01" db="EMBL/GenBank/DDBJ databases">
        <title>Sequencing the genomes of a sandfly, Sergentomyia squamirostris, and its two endosymbionts.</title>
        <authorList>
            <person name="Itokawa K."/>
            <person name="Sanjoba C."/>
        </authorList>
    </citation>
    <scope>NUCLEOTIDE SEQUENCE</scope>
    <source>
        <strain evidence="1">RiSSQ</strain>
    </source>
</reference>
<evidence type="ECO:0000313" key="1">
    <source>
        <dbReference type="EMBL" id="BFD45670.1"/>
    </source>
</evidence>
<sequence length="178" mass="19998">MIKNYGLFEKYLAKISSSAISKFGSIDNISNFLLYLCEHGNIVIAAKKAGCISPLRLHRVINSGKYLTKCVNLALAIAVDRAEGVLYDRAINGYEEVTYNKDNQAIATKKKYCSKSLLEYLKANSQKYQMRKHDVSYHGKNSNEAEQSSKAQEMAKTIDVTNFEIESYETEYAIAKGL</sequence>
<dbReference type="AlphaFoldDB" id="A0AAT9G7B2"/>
<gene>
    <name evidence="1" type="ORF">DMENIID0002_03160</name>
</gene>
<protein>
    <submittedName>
        <fullName evidence="1">Uncharacterized protein</fullName>
    </submittedName>
</protein>
<name>A0AAT9G7B2_9RICK</name>
<proteinExistence type="predicted"/>
<accession>A0AAT9G7B2</accession>
<organism evidence="1">
    <name type="scientific">Candidatus Tisiphia endosymbiont of Sergentomyia squamirostris</name>
    <dbReference type="NCBI Taxonomy" id="3113639"/>
    <lineage>
        <taxon>Bacteria</taxon>
        <taxon>Pseudomonadati</taxon>
        <taxon>Pseudomonadota</taxon>
        <taxon>Alphaproteobacteria</taxon>
        <taxon>Rickettsiales</taxon>
        <taxon>Rickettsiaceae</taxon>
        <taxon>Rickettsieae</taxon>
        <taxon>Candidatus Tisiphia</taxon>
    </lineage>
</organism>
<dbReference type="EMBL" id="AP029170">
    <property type="protein sequence ID" value="BFD45670.1"/>
    <property type="molecule type" value="Genomic_DNA"/>
</dbReference>